<dbReference type="InterPro" id="IPR050924">
    <property type="entry name" value="Peroxiredoxin_BCP/PrxQ"/>
</dbReference>
<evidence type="ECO:0000313" key="15">
    <source>
        <dbReference type="EMBL" id="SNS70855.1"/>
    </source>
</evidence>
<comment type="function">
    <text evidence="1">Thiol-specific peroxidase that catalyzes the reduction of hydrogen peroxide and organic hydroperoxides to water and alcohols, respectively. Plays a role in cell protection against oxidative stress by detoxifying peroxides and as sensor of hydrogen peroxide-mediated signaling events.</text>
</comment>
<keyword evidence="7" id="KW-1015">Disulfide bond</keyword>
<dbReference type="CDD" id="cd03017">
    <property type="entry name" value="PRX_BCP"/>
    <property type="match status" value="1"/>
</dbReference>
<evidence type="ECO:0000256" key="3">
    <source>
        <dbReference type="ARBA" id="ARBA00013017"/>
    </source>
</evidence>
<dbReference type="Gene3D" id="3.40.30.10">
    <property type="entry name" value="Glutaredoxin"/>
    <property type="match status" value="1"/>
</dbReference>
<comment type="similarity">
    <text evidence="10">Belongs to the peroxiredoxin family. BCP/PrxQ subfamily.</text>
</comment>
<dbReference type="EMBL" id="FZOY01000003">
    <property type="protein sequence ID" value="SNS70855.1"/>
    <property type="molecule type" value="Genomic_DNA"/>
</dbReference>
<evidence type="ECO:0000256" key="6">
    <source>
        <dbReference type="ARBA" id="ARBA00023002"/>
    </source>
</evidence>
<dbReference type="OrthoDB" id="9812811at2"/>
<proteinExistence type="inferred from homology"/>
<dbReference type="PROSITE" id="PS51352">
    <property type="entry name" value="THIOREDOXIN_2"/>
    <property type="match status" value="1"/>
</dbReference>
<dbReference type="RefSeq" id="WP_089232656.1">
    <property type="nucleotide sequence ID" value="NZ_FZOY01000003.1"/>
</dbReference>
<dbReference type="GO" id="GO:0045454">
    <property type="term" value="P:cell redox homeostasis"/>
    <property type="evidence" value="ECO:0007669"/>
    <property type="project" value="TreeGrafter"/>
</dbReference>
<evidence type="ECO:0000256" key="11">
    <source>
        <dbReference type="ARBA" id="ARBA00042639"/>
    </source>
</evidence>
<keyword evidence="6" id="KW-0560">Oxidoreductase</keyword>
<evidence type="ECO:0000256" key="9">
    <source>
        <dbReference type="ARBA" id="ARBA00032824"/>
    </source>
</evidence>
<evidence type="ECO:0000256" key="10">
    <source>
        <dbReference type="ARBA" id="ARBA00038489"/>
    </source>
</evidence>
<evidence type="ECO:0000256" key="7">
    <source>
        <dbReference type="ARBA" id="ARBA00023157"/>
    </source>
</evidence>
<organism evidence="15 16">
    <name type="scientific">Tropicimonas sediminicola</name>
    <dbReference type="NCBI Taxonomy" id="1031541"/>
    <lineage>
        <taxon>Bacteria</taxon>
        <taxon>Pseudomonadati</taxon>
        <taxon>Pseudomonadota</taxon>
        <taxon>Alphaproteobacteria</taxon>
        <taxon>Rhodobacterales</taxon>
        <taxon>Roseobacteraceae</taxon>
        <taxon>Tropicimonas</taxon>
    </lineage>
</organism>
<dbReference type="GO" id="GO:0005737">
    <property type="term" value="C:cytoplasm"/>
    <property type="evidence" value="ECO:0007669"/>
    <property type="project" value="TreeGrafter"/>
</dbReference>
<dbReference type="Proteomes" id="UP000198426">
    <property type="component" value="Unassembled WGS sequence"/>
</dbReference>
<dbReference type="EC" id="1.11.1.24" evidence="3"/>
<dbReference type="PANTHER" id="PTHR42801">
    <property type="entry name" value="THIOREDOXIN-DEPENDENT PEROXIDE REDUCTASE"/>
    <property type="match status" value="1"/>
</dbReference>
<dbReference type="SUPFAM" id="SSF52833">
    <property type="entry name" value="Thioredoxin-like"/>
    <property type="match status" value="1"/>
</dbReference>
<evidence type="ECO:0000256" key="1">
    <source>
        <dbReference type="ARBA" id="ARBA00003330"/>
    </source>
</evidence>
<evidence type="ECO:0000256" key="13">
    <source>
        <dbReference type="PIRSR" id="PIRSR000239-1"/>
    </source>
</evidence>
<dbReference type="GO" id="GO:0034599">
    <property type="term" value="P:cellular response to oxidative stress"/>
    <property type="evidence" value="ECO:0007669"/>
    <property type="project" value="TreeGrafter"/>
</dbReference>
<feature type="domain" description="Thioredoxin" evidence="14">
    <location>
        <begin position="2"/>
        <end position="153"/>
    </location>
</feature>
<comment type="catalytic activity">
    <reaction evidence="12">
        <text>a hydroperoxide + [thioredoxin]-dithiol = an alcohol + [thioredoxin]-disulfide + H2O</text>
        <dbReference type="Rhea" id="RHEA:62620"/>
        <dbReference type="Rhea" id="RHEA-COMP:10698"/>
        <dbReference type="Rhea" id="RHEA-COMP:10700"/>
        <dbReference type="ChEBI" id="CHEBI:15377"/>
        <dbReference type="ChEBI" id="CHEBI:29950"/>
        <dbReference type="ChEBI" id="CHEBI:30879"/>
        <dbReference type="ChEBI" id="CHEBI:35924"/>
        <dbReference type="ChEBI" id="CHEBI:50058"/>
        <dbReference type="EC" id="1.11.1.24"/>
    </reaction>
</comment>
<evidence type="ECO:0000256" key="4">
    <source>
        <dbReference type="ARBA" id="ARBA00022559"/>
    </source>
</evidence>
<dbReference type="AlphaFoldDB" id="A0A239GPQ0"/>
<dbReference type="PIRSF" id="PIRSF000239">
    <property type="entry name" value="AHPC"/>
    <property type="match status" value="1"/>
</dbReference>
<keyword evidence="16" id="KW-1185">Reference proteome</keyword>
<evidence type="ECO:0000256" key="5">
    <source>
        <dbReference type="ARBA" id="ARBA00022862"/>
    </source>
</evidence>
<dbReference type="Pfam" id="PF00578">
    <property type="entry name" value="AhpC-TSA"/>
    <property type="match status" value="1"/>
</dbReference>
<keyword evidence="4" id="KW-0575">Peroxidase</keyword>
<evidence type="ECO:0000256" key="2">
    <source>
        <dbReference type="ARBA" id="ARBA00011245"/>
    </source>
</evidence>
<sequence>MIDTGSPAPDFTLPRDGGGEITLSALKPKAVVLYFYPRDDTSGCTKEAVAFTEALPEFEAAGAVVLGVSKDTVQKHDKFRDKHDLGVTLLSDAESDVCERYGVFKEKSMYGKKFMGIERTTVLIDGDGIVRQVWPKVKVPGHAEAVLEAVRGL</sequence>
<evidence type="ECO:0000259" key="14">
    <source>
        <dbReference type="PROSITE" id="PS51352"/>
    </source>
</evidence>
<dbReference type="FunFam" id="3.40.30.10:FF:000007">
    <property type="entry name" value="Thioredoxin-dependent thiol peroxidase"/>
    <property type="match status" value="1"/>
</dbReference>
<gene>
    <name evidence="15" type="ORF">SAMN05421757_10342</name>
</gene>
<feature type="active site" description="Cysteine sulfenic acid (-SOH) intermediate; for peroxidase activity" evidence="13">
    <location>
        <position position="44"/>
    </location>
</feature>
<accession>A0A239GPQ0</accession>
<name>A0A239GPQ0_9RHOB</name>
<dbReference type="InterPro" id="IPR013766">
    <property type="entry name" value="Thioredoxin_domain"/>
</dbReference>
<dbReference type="InterPro" id="IPR036249">
    <property type="entry name" value="Thioredoxin-like_sf"/>
</dbReference>
<keyword evidence="8" id="KW-0676">Redox-active center</keyword>
<dbReference type="PANTHER" id="PTHR42801:SF4">
    <property type="entry name" value="AHPC_TSA FAMILY PROTEIN"/>
    <property type="match status" value="1"/>
</dbReference>
<dbReference type="GO" id="GO:0008379">
    <property type="term" value="F:thioredoxin peroxidase activity"/>
    <property type="evidence" value="ECO:0007669"/>
    <property type="project" value="TreeGrafter"/>
</dbReference>
<evidence type="ECO:0000313" key="16">
    <source>
        <dbReference type="Proteomes" id="UP000198426"/>
    </source>
</evidence>
<protein>
    <recommendedName>
        <fullName evidence="3">thioredoxin-dependent peroxiredoxin</fullName>
        <ecNumber evidence="3">1.11.1.24</ecNumber>
    </recommendedName>
    <alternativeName>
        <fullName evidence="9">Thioredoxin peroxidase</fullName>
    </alternativeName>
    <alternativeName>
        <fullName evidence="11">Thioredoxin-dependent peroxiredoxin Bcp</fullName>
    </alternativeName>
</protein>
<keyword evidence="5" id="KW-0049">Antioxidant</keyword>
<reference evidence="15 16" key="1">
    <citation type="submission" date="2017-06" db="EMBL/GenBank/DDBJ databases">
        <authorList>
            <person name="Kim H.J."/>
            <person name="Triplett B.A."/>
        </authorList>
    </citation>
    <scope>NUCLEOTIDE SEQUENCE [LARGE SCALE GENOMIC DNA]</scope>
    <source>
        <strain evidence="15 16">DSM 29339</strain>
    </source>
</reference>
<comment type="subunit">
    <text evidence="2">Monomer.</text>
</comment>
<evidence type="ECO:0000256" key="8">
    <source>
        <dbReference type="ARBA" id="ARBA00023284"/>
    </source>
</evidence>
<dbReference type="InterPro" id="IPR000866">
    <property type="entry name" value="AhpC/TSA"/>
</dbReference>
<evidence type="ECO:0000256" key="12">
    <source>
        <dbReference type="ARBA" id="ARBA00049091"/>
    </source>
</evidence>
<dbReference type="InterPro" id="IPR024706">
    <property type="entry name" value="Peroxiredoxin_AhpC-typ"/>
</dbReference>